<dbReference type="PROSITE" id="PS51446">
    <property type="entry name" value="PACIFASTIN"/>
    <property type="match status" value="2"/>
</dbReference>
<evidence type="ECO:0000256" key="4">
    <source>
        <dbReference type="ARBA" id="ARBA00022900"/>
    </source>
</evidence>
<gene>
    <name evidence="11" type="ORF">PLXY2_LOCUS8234</name>
</gene>
<feature type="site" description="Reactive bond" evidence="7">
    <location>
        <begin position="330"/>
        <end position="331"/>
    </location>
</feature>
<evidence type="ECO:0000256" key="8">
    <source>
        <dbReference type="SAM" id="MobiDB-lite"/>
    </source>
</evidence>
<dbReference type="AlphaFoldDB" id="A0A8S4FBQ8"/>
<keyword evidence="9" id="KW-0732">Signal</keyword>
<proteinExistence type="inferred from homology"/>
<keyword evidence="5 7" id="KW-1015">Disulfide bond</keyword>
<dbReference type="EMBL" id="CAJHNJ030000030">
    <property type="protein sequence ID" value="CAG9124539.1"/>
    <property type="molecule type" value="Genomic_DNA"/>
</dbReference>
<keyword evidence="3 7" id="KW-0646">Protease inhibitor</keyword>
<feature type="disulfide bond" evidence="7">
    <location>
        <begin position="305"/>
        <end position="320"/>
    </location>
</feature>
<protein>
    <submittedName>
        <fullName evidence="11">(diamondback moth) hypothetical protein</fullName>
    </submittedName>
</protein>
<feature type="disulfide bond" evidence="7">
    <location>
        <begin position="315"/>
        <end position="333"/>
    </location>
</feature>
<dbReference type="InterPro" id="IPR008037">
    <property type="entry name" value="Pacifastin_dom"/>
</dbReference>
<dbReference type="GO" id="GO:0005576">
    <property type="term" value="C:extracellular region"/>
    <property type="evidence" value="ECO:0007669"/>
    <property type="project" value="UniProtKB-SubCell"/>
</dbReference>
<keyword evidence="12" id="KW-1185">Reference proteome</keyword>
<dbReference type="InterPro" id="IPR036201">
    <property type="entry name" value="Pacifastin_dom_sf"/>
</dbReference>
<reference evidence="11" key="1">
    <citation type="submission" date="2020-11" db="EMBL/GenBank/DDBJ databases">
        <authorList>
            <person name="Whiteford S."/>
        </authorList>
    </citation>
    <scope>NUCLEOTIDE SEQUENCE</scope>
</reference>
<feature type="region of interest" description="Disordered" evidence="8">
    <location>
        <begin position="103"/>
        <end position="124"/>
    </location>
</feature>
<feature type="compositionally biased region" description="Basic and acidic residues" evidence="8">
    <location>
        <begin position="110"/>
        <end position="119"/>
    </location>
</feature>
<dbReference type="Proteomes" id="UP000653454">
    <property type="component" value="Unassembled WGS sequence"/>
</dbReference>
<feature type="domain" description="Pacifastin" evidence="10">
    <location>
        <begin position="193"/>
        <end position="227"/>
    </location>
</feature>
<evidence type="ECO:0000256" key="2">
    <source>
        <dbReference type="ARBA" id="ARBA00022525"/>
    </source>
</evidence>
<comment type="caution">
    <text evidence="11">The sequence shown here is derived from an EMBL/GenBank/DDBJ whole genome shotgun (WGS) entry which is preliminary data.</text>
</comment>
<feature type="signal peptide" evidence="9">
    <location>
        <begin position="1"/>
        <end position="20"/>
    </location>
</feature>
<evidence type="ECO:0000256" key="7">
    <source>
        <dbReference type="PROSITE-ProRule" id="PRU00776"/>
    </source>
</evidence>
<feature type="disulfide bond" evidence="7">
    <location>
        <begin position="209"/>
        <end position="219"/>
    </location>
</feature>
<keyword evidence="4 7" id="KW-0722">Serine protease inhibitor</keyword>
<keyword evidence="2" id="KW-0964">Secreted</keyword>
<evidence type="ECO:0000256" key="1">
    <source>
        <dbReference type="ARBA" id="ARBA00004613"/>
    </source>
</evidence>
<sequence length="367" mass="41507">MLHVKMLIVLVLYTYNLVETMLLPDGRLVNHHPFSVSRNMDIQEVSLVETIFPPLPSLQPGETCRPYVTYREGCNVCRCSQHHELHCSQMTCLDDGPNSRKNMVEGDDFDPMREKRDSDPAEPCTPGSIIRRGCQRCFCNELGQTNKCNSDACRNTTKTNAVAAKRRILTPEDIRSPFAEEEFRKLPVLHHFSAECTPGAAYRLDCNTCLCKEDKNLLCGQYLCLKHDFYHKKQAEVLSGTSCSNLSNITSECVKCSCKDDVLVCKHLPDCVEDVYRAPKALRQGVASKNSNKPETAVDPYKEKCVPGMIYKVHCNSCKCQENGLAFCTMKKCLNYVESLELSRDIERLKELERRDREAAAAADDDD</sequence>
<feature type="disulfide bond" evidence="7">
    <location>
        <begin position="318"/>
        <end position="328"/>
    </location>
</feature>
<feature type="chain" id="PRO_5035862205" evidence="9">
    <location>
        <begin position="21"/>
        <end position="367"/>
    </location>
</feature>
<evidence type="ECO:0000259" key="10">
    <source>
        <dbReference type="PROSITE" id="PS51446"/>
    </source>
</evidence>
<evidence type="ECO:0000256" key="6">
    <source>
        <dbReference type="ARBA" id="ARBA00029459"/>
    </source>
</evidence>
<name>A0A8S4FBQ8_PLUXY</name>
<comment type="subcellular location">
    <subcellularLocation>
        <location evidence="1">Secreted</location>
    </subcellularLocation>
</comment>
<comment type="caution">
    <text evidence="7">Lacks conserved residue(s) required for the propagation of feature annotation.</text>
</comment>
<feature type="domain" description="Pacifastin" evidence="10">
    <location>
        <begin position="302"/>
        <end position="336"/>
    </location>
</feature>
<evidence type="ECO:0000256" key="3">
    <source>
        <dbReference type="ARBA" id="ARBA00022690"/>
    </source>
</evidence>
<organism evidence="11 12">
    <name type="scientific">Plutella xylostella</name>
    <name type="common">Diamondback moth</name>
    <name type="synonym">Plutella maculipennis</name>
    <dbReference type="NCBI Taxonomy" id="51655"/>
    <lineage>
        <taxon>Eukaryota</taxon>
        <taxon>Metazoa</taxon>
        <taxon>Ecdysozoa</taxon>
        <taxon>Arthropoda</taxon>
        <taxon>Hexapoda</taxon>
        <taxon>Insecta</taxon>
        <taxon>Pterygota</taxon>
        <taxon>Neoptera</taxon>
        <taxon>Endopterygota</taxon>
        <taxon>Lepidoptera</taxon>
        <taxon>Glossata</taxon>
        <taxon>Ditrysia</taxon>
        <taxon>Yponomeutoidea</taxon>
        <taxon>Plutellidae</taxon>
        <taxon>Plutella</taxon>
    </lineage>
</organism>
<feature type="disulfide bond" evidence="7">
    <location>
        <begin position="196"/>
        <end position="211"/>
    </location>
</feature>
<dbReference type="SUPFAM" id="SSF57283">
    <property type="entry name" value="PMP inhibitors"/>
    <property type="match status" value="3"/>
</dbReference>
<evidence type="ECO:0000313" key="11">
    <source>
        <dbReference type="EMBL" id="CAG9124539.1"/>
    </source>
</evidence>
<dbReference type="Pfam" id="PF05375">
    <property type="entry name" value="Pacifastin_I"/>
    <property type="match status" value="1"/>
</dbReference>
<feature type="disulfide bond" evidence="7">
    <location>
        <begin position="206"/>
        <end position="224"/>
    </location>
</feature>
<comment type="similarity">
    <text evidence="6 7">Belongs to the protease inhibitor I19 family.</text>
</comment>
<evidence type="ECO:0000313" key="12">
    <source>
        <dbReference type="Proteomes" id="UP000653454"/>
    </source>
</evidence>
<accession>A0A8S4FBQ8</accession>
<dbReference type="GO" id="GO:0004867">
    <property type="term" value="F:serine-type endopeptidase inhibitor activity"/>
    <property type="evidence" value="ECO:0007669"/>
    <property type="project" value="UniProtKB-UniRule"/>
</dbReference>
<evidence type="ECO:0000256" key="9">
    <source>
        <dbReference type="SAM" id="SignalP"/>
    </source>
</evidence>
<evidence type="ECO:0000256" key="5">
    <source>
        <dbReference type="ARBA" id="ARBA00023157"/>
    </source>
</evidence>